<dbReference type="PANTHER" id="PTHR31286:SF180">
    <property type="entry name" value="OS10G0362600 PROTEIN"/>
    <property type="match status" value="1"/>
</dbReference>
<dbReference type="AlphaFoldDB" id="A0A7J0GUS3"/>
<proteinExistence type="predicted"/>
<dbReference type="Proteomes" id="UP000585474">
    <property type="component" value="Unassembled WGS sequence"/>
</dbReference>
<feature type="region of interest" description="Disordered" evidence="1">
    <location>
        <begin position="211"/>
        <end position="237"/>
    </location>
</feature>
<evidence type="ECO:0000256" key="1">
    <source>
        <dbReference type="SAM" id="MobiDB-lite"/>
    </source>
</evidence>
<accession>A0A7J0GUS3</accession>
<feature type="compositionally biased region" description="Polar residues" evidence="1">
    <location>
        <begin position="217"/>
        <end position="237"/>
    </location>
</feature>
<evidence type="ECO:0000313" key="3">
    <source>
        <dbReference type="Proteomes" id="UP000585474"/>
    </source>
</evidence>
<sequence length="625" mass="68765">MSESIVSTKDGVLSVRSRALRVGPSASKLGEISKAEMFAPESGVIAQSYYTAEPLFWALKSHTLLLSQGLLLPSFKCVILVGFRVPSKESDDLAVLGVDLSPSGKARTRLSEVFAQEIEKSIVSSSSGDEHQISGFTRQSHKGKISTPNPPLPVVGGVNRGVFSRGGRPDLVLEEIREVRGGHGGRFSSESRGGFRGRVPNPMGFDICPGLDERVSENSQNPMEPSSGVGLSQSQSESLSKVNKSWTSVAADHGKPQMKLKFCKPQEGNVLHLERRENVGVIGKNVCCSSRDNVIDLDPWHIGGQPIRMRKWQRMLKLSKDTVKDIPVWVKFYNVPFEVWDEEVLTVLVEYQLRLPRCAHCKTCGHLMDECPKIPKVDKPTQLAPVMEWQQVSKKGKGVCSDHELDTSGKEADVSHVSTPVQNIMKAGLAFTTKIEPKRTRPSMKVLPFQQHARDMLSRLRMRERSRSRAQSIGATSLVGAGTAQGYGGAAAKTARVWWLLLRVEKAEGGEDVYGAAGGCCEGCVGRLGFRVRIKREKLISVLWTLLELRSVLKQKSRVQWLSLRKVLVDFLSNTIKHKSFGSTIKRLDACKPVSAVVQEILDKGVWFSGFCGAVAAVGFIPNIW</sequence>
<dbReference type="OrthoDB" id="1939300at2759"/>
<dbReference type="PANTHER" id="PTHR31286">
    <property type="entry name" value="GLYCINE-RICH CELL WALL STRUCTURAL PROTEIN 1.8-LIKE"/>
    <property type="match status" value="1"/>
</dbReference>
<comment type="caution">
    <text evidence="2">The sequence shown here is derived from an EMBL/GenBank/DDBJ whole genome shotgun (WGS) entry which is preliminary data.</text>
</comment>
<keyword evidence="3" id="KW-1185">Reference proteome</keyword>
<reference evidence="2 3" key="1">
    <citation type="submission" date="2019-07" db="EMBL/GenBank/DDBJ databases">
        <title>De Novo Assembly of kiwifruit Actinidia rufa.</title>
        <authorList>
            <person name="Sugita-Konishi S."/>
            <person name="Sato K."/>
            <person name="Mori E."/>
            <person name="Abe Y."/>
            <person name="Kisaki G."/>
            <person name="Hamano K."/>
            <person name="Suezawa K."/>
            <person name="Otani M."/>
            <person name="Fukuda T."/>
            <person name="Manabe T."/>
            <person name="Gomi K."/>
            <person name="Tabuchi M."/>
            <person name="Akimitsu K."/>
            <person name="Kataoka I."/>
        </authorList>
    </citation>
    <scope>NUCLEOTIDE SEQUENCE [LARGE SCALE GENOMIC DNA]</scope>
    <source>
        <strain evidence="3">cv. Fuchu</strain>
    </source>
</reference>
<evidence type="ECO:0008006" key="4">
    <source>
        <dbReference type="Google" id="ProtNLM"/>
    </source>
</evidence>
<dbReference type="EMBL" id="BJWL01000024">
    <property type="protein sequence ID" value="GFZ14589.1"/>
    <property type="molecule type" value="Genomic_DNA"/>
</dbReference>
<gene>
    <name evidence="2" type="ORF">Acr_24g0007790</name>
</gene>
<name>A0A7J0GUS3_9ERIC</name>
<organism evidence="2 3">
    <name type="scientific">Actinidia rufa</name>
    <dbReference type="NCBI Taxonomy" id="165716"/>
    <lineage>
        <taxon>Eukaryota</taxon>
        <taxon>Viridiplantae</taxon>
        <taxon>Streptophyta</taxon>
        <taxon>Embryophyta</taxon>
        <taxon>Tracheophyta</taxon>
        <taxon>Spermatophyta</taxon>
        <taxon>Magnoliopsida</taxon>
        <taxon>eudicotyledons</taxon>
        <taxon>Gunneridae</taxon>
        <taxon>Pentapetalae</taxon>
        <taxon>asterids</taxon>
        <taxon>Ericales</taxon>
        <taxon>Actinidiaceae</taxon>
        <taxon>Actinidia</taxon>
    </lineage>
</organism>
<dbReference type="InterPro" id="IPR040256">
    <property type="entry name" value="At4g02000-like"/>
</dbReference>
<feature type="region of interest" description="Disordered" evidence="1">
    <location>
        <begin position="127"/>
        <end position="153"/>
    </location>
</feature>
<evidence type="ECO:0000313" key="2">
    <source>
        <dbReference type="EMBL" id="GFZ14589.1"/>
    </source>
</evidence>
<protein>
    <recommendedName>
        <fullName evidence="4">DUF4283 domain-containing protein</fullName>
    </recommendedName>
</protein>